<dbReference type="InterPro" id="IPR045951">
    <property type="entry name" value="DUF6371"/>
</dbReference>
<evidence type="ECO:0000259" key="2">
    <source>
        <dbReference type="Pfam" id="PF21957"/>
    </source>
</evidence>
<dbReference type="InterPro" id="IPR047731">
    <property type="entry name" value="Zinc_ribbon_put"/>
</dbReference>
<dbReference type="Pfam" id="PF21957">
    <property type="entry name" value="Zn_ribbon_16"/>
    <property type="match status" value="1"/>
</dbReference>
<feature type="domain" description="DUF6371" evidence="1">
    <location>
        <begin position="164"/>
        <end position="316"/>
    </location>
</feature>
<dbReference type="AlphaFoldDB" id="A0A8G2FAY1"/>
<keyword evidence="4" id="KW-1185">Reference proteome</keyword>
<organism evidence="3 4">
    <name type="scientific">Parabacteroides chinchillae</name>
    <dbReference type="NCBI Taxonomy" id="871327"/>
    <lineage>
        <taxon>Bacteria</taxon>
        <taxon>Pseudomonadati</taxon>
        <taxon>Bacteroidota</taxon>
        <taxon>Bacteroidia</taxon>
        <taxon>Bacteroidales</taxon>
        <taxon>Tannerellaceae</taxon>
        <taxon>Parabacteroides</taxon>
    </lineage>
</organism>
<reference evidence="3 4" key="1">
    <citation type="submission" date="2016-10" db="EMBL/GenBank/DDBJ databases">
        <authorList>
            <person name="Varghese N."/>
            <person name="Submissions S."/>
        </authorList>
    </citation>
    <scope>NUCLEOTIDE SEQUENCE [LARGE SCALE GENOMIC DNA]</scope>
    <source>
        <strain evidence="3 4">DSM 29073</strain>
    </source>
</reference>
<dbReference type="NCBIfam" id="NF040506">
    <property type="entry name" value="PG0870_Nterm"/>
    <property type="match status" value="1"/>
</dbReference>
<dbReference type="EMBL" id="FNVS01000009">
    <property type="protein sequence ID" value="SEF90602.1"/>
    <property type="molecule type" value="Genomic_DNA"/>
</dbReference>
<feature type="domain" description="Zinc beta-ribbon finger putative" evidence="2">
    <location>
        <begin position="49"/>
        <end position="112"/>
    </location>
</feature>
<dbReference type="Pfam" id="PF19898">
    <property type="entry name" value="DUF6371"/>
    <property type="match status" value="1"/>
</dbReference>
<gene>
    <name evidence="3" type="ORF">SAMN05444001_10974</name>
</gene>
<dbReference type="Proteomes" id="UP000236725">
    <property type="component" value="Unassembled WGS sequence"/>
</dbReference>
<accession>A0A8G2FAY1</accession>
<proteinExistence type="predicted"/>
<sequence length="398" mass="44779">MTSVAACSFFSLAVSGHWKRCFSAKLQGLQTANGVSLCRNYKETVMSEYRFHLQKYRTGSKTACPKCGRKACFTRYIDGEGQISFPDNVGKCDHINSCGYHYTPKEYFNDNPTVKETLTGQDGNGNGISTVIKPTVKPSPKPQPQISYLPYDWVEQSIKRFDINPLYQYLTTVAGKEKTDRLFNLYKVGTSKMWNGATVFWQIDRDGNVRAGKIMGYDAKTGHRIKQPFNQVSWVHSVRKMQDFHMKQCLFGEHLLADISSSERTVAIVESEKTALVAALFIPDLVWLATGGMHGSFNSEAIQVLRGRNVVLFPDLKATYEWQRKAGMLQSICKSATCSDLLEEMATDGQREAGLDIADFLLMEDTPQMILQKMIQRNPALQTLIDTLDLELVSAEKI</sequence>
<evidence type="ECO:0000259" key="1">
    <source>
        <dbReference type="Pfam" id="PF19898"/>
    </source>
</evidence>
<comment type="caution">
    <text evidence="3">The sequence shown here is derived from an EMBL/GenBank/DDBJ whole genome shotgun (WGS) entry which is preliminary data.</text>
</comment>
<evidence type="ECO:0000313" key="3">
    <source>
        <dbReference type="EMBL" id="SEF90602.1"/>
    </source>
</evidence>
<evidence type="ECO:0000313" key="4">
    <source>
        <dbReference type="Proteomes" id="UP000236725"/>
    </source>
</evidence>
<name>A0A8G2FAY1_9BACT</name>
<protein>
    <submittedName>
        <fullName evidence="3">Uncharacterized protein</fullName>
    </submittedName>
</protein>